<dbReference type="InterPro" id="IPR047042">
    <property type="entry name" value="BipA_II"/>
</dbReference>
<keyword evidence="3" id="KW-0690">Ribosome biogenesis</keyword>
<dbReference type="GO" id="GO:0010467">
    <property type="term" value="P:gene expression"/>
    <property type="evidence" value="ECO:0007669"/>
    <property type="project" value="UniProtKB-ARBA"/>
</dbReference>
<name>A0A317EQK9_9SPHI</name>
<feature type="binding site" evidence="3">
    <location>
        <begin position="127"/>
        <end position="130"/>
    </location>
    <ligand>
        <name>GTP</name>
        <dbReference type="ChEBI" id="CHEBI:37565"/>
    </ligand>
</feature>
<dbReference type="CDD" id="cd16263">
    <property type="entry name" value="BipA_III"/>
    <property type="match status" value="1"/>
</dbReference>
<dbReference type="FunFam" id="3.40.50.300:FF:000055">
    <property type="entry name" value="GTP-binding protein TypA"/>
    <property type="match status" value="1"/>
</dbReference>
<comment type="caution">
    <text evidence="5">The sequence shown here is derived from an EMBL/GenBank/DDBJ whole genome shotgun (WGS) entry which is preliminary data.</text>
</comment>
<dbReference type="CDD" id="cd01891">
    <property type="entry name" value="TypA_BipA"/>
    <property type="match status" value="1"/>
</dbReference>
<dbReference type="GO" id="GO:0009409">
    <property type="term" value="P:response to cold"/>
    <property type="evidence" value="ECO:0007669"/>
    <property type="project" value="UniProtKB-ARBA"/>
</dbReference>
<protein>
    <recommendedName>
        <fullName evidence="3">Large ribosomal subunit assembly factor BipA</fullName>
        <ecNumber evidence="3">3.6.5.-</ecNumber>
    </recommendedName>
    <alternativeName>
        <fullName evidence="3">GTP-binding protein BipA</fullName>
    </alternativeName>
</protein>
<dbReference type="EC" id="3.6.5.-" evidence="3"/>
<dbReference type="Proteomes" id="UP000245379">
    <property type="component" value="Unassembled WGS sequence"/>
</dbReference>
<evidence type="ECO:0000256" key="2">
    <source>
        <dbReference type="ARBA" id="ARBA00048548"/>
    </source>
</evidence>
<dbReference type="InterPro" id="IPR031157">
    <property type="entry name" value="G_TR_CS"/>
</dbReference>
<dbReference type="NCBIfam" id="TIGR01394">
    <property type="entry name" value="TypA_BipA"/>
    <property type="match status" value="1"/>
</dbReference>
<keyword evidence="3" id="KW-0378">Hydrolase</keyword>
<dbReference type="InterPro" id="IPR047041">
    <property type="entry name" value="BipA_GTP-bd_dom"/>
</dbReference>
<dbReference type="PROSITE" id="PS00301">
    <property type="entry name" value="G_TR_1"/>
    <property type="match status" value="1"/>
</dbReference>
<dbReference type="FunFam" id="2.40.30.10:FF:000016">
    <property type="entry name" value="GTP-binding protein TypA"/>
    <property type="match status" value="1"/>
</dbReference>
<dbReference type="Pfam" id="PF00009">
    <property type="entry name" value="GTP_EFTU"/>
    <property type="match status" value="1"/>
</dbReference>
<feature type="domain" description="Tr-type G" evidence="4">
    <location>
        <begin position="2"/>
        <end position="198"/>
    </location>
</feature>
<gene>
    <name evidence="5" type="primary">typA</name>
    <name evidence="3" type="synonym">bipA</name>
    <name evidence="5" type="ORF">DHW03_11255</name>
</gene>
<dbReference type="SUPFAM" id="SSF54980">
    <property type="entry name" value="EF-G C-terminal domain-like"/>
    <property type="match status" value="2"/>
</dbReference>
<dbReference type="FunFam" id="3.30.70.870:FF:000003">
    <property type="entry name" value="GTP-binding protein TypA"/>
    <property type="match status" value="1"/>
</dbReference>
<dbReference type="InterPro" id="IPR004161">
    <property type="entry name" value="EFTu-like_2"/>
</dbReference>
<dbReference type="InterPro" id="IPR000640">
    <property type="entry name" value="EFG_V-like"/>
</dbReference>
<dbReference type="InterPro" id="IPR048876">
    <property type="entry name" value="BipA_C"/>
</dbReference>
<dbReference type="InterPro" id="IPR000795">
    <property type="entry name" value="T_Tr_GTP-bd_dom"/>
</dbReference>
<accession>A0A317EQK9</accession>
<evidence type="ECO:0000256" key="3">
    <source>
        <dbReference type="HAMAP-Rule" id="MF_00849"/>
    </source>
</evidence>
<dbReference type="InterPro" id="IPR005225">
    <property type="entry name" value="Small_GTP-bd"/>
</dbReference>
<dbReference type="SUPFAM" id="SSF50447">
    <property type="entry name" value="Translation proteins"/>
    <property type="match status" value="1"/>
</dbReference>
<dbReference type="InterPro" id="IPR006298">
    <property type="entry name" value="BipA"/>
</dbReference>
<comment type="subunit">
    <text evidence="3">Monomer.</text>
</comment>
<dbReference type="FunFam" id="2.40.50.250:FF:000001">
    <property type="entry name" value="GTP-binding protein TypA"/>
    <property type="match status" value="1"/>
</dbReference>
<dbReference type="Pfam" id="PF00679">
    <property type="entry name" value="EFG_C"/>
    <property type="match status" value="1"/>
</dbReference>
<dbReference type="GO" id="GO:0019843">
    <property type="term" value="F:rRNA binding"/>
    <property type="evidence" value="ECO:0007669"/>
    <property type="project" value="UniProtKB-KW"/>
</dbReference>
<dbReference type="CDD" id="cd03710">
    <property type="entry name" value="BipA_TypA_C"/>
    <property type="match status" value="1"/>
</dbReference>
<comment type="catalytic activity">
    <reaction evidence="2 3">
        <text>GTP + H2O = GDP + phosphate + H(+)</text>
        <dbReference type="Rhea" id="RHEA:19669"/>
        <dbReference type="ChEBI" id="CHEBI:15377"/>
        <dbReference type="ChEBI" id="CHEBI:15378"/>
        <dbReference type="ChEBI" id="CHEBI:37565"/>
        <dbReference type="ChEBI" id="CHEBI:43474"/>
        <dbReference type="ChEBI" id="CHEBI:58189"/>
    </reaction>
</comment>
<dbReference type="HAMAP" id="MF_00849">
    <property type="entry name" value="BipA"/>
    <property type="match status" value="1"/>
</dbReference>
<dbReference type="AlphaFoldDB" id="A0A317EQK9"/>
<dbReference type="Gene3D" id="2.40.30.10">
    <property type="entry name" value="Translation factors"/>
    <property type="match status" value="1"/>
</dbReference>
<dbReference type="PANTHER" id="PTHR42908">
    <property type="entry name" value="TRANSLATION ELONGATION FACTOR-RELATED"/>
    <property type="match status" value="1"/>
</dbReference>
<evidence type="ECO:0000256" key="1">
    <source>
        <dbReference type="ARBA" id="ARBA00023134"/>
    </source>
</evidence>
<evidence type="ECO:0000313" key="5">
    <source>
        <dbReference type="EMBL" id="PWS28123.1"/>
    </source>
</evidence>
<dbReference type="Gene3D" id="2.40.50.250">
    <property type="entry name" value="bipa protein"/>
    <property type="match status" value="1"/>
</dbReference>
<dbReference type="NCBIfam" id="TIGR00231">
    <property type="entry name" value="small_GTP"/>
    <property type="match status" value="1"/>
</dbReference>
<dbReference type="InterPro" id="IPR042116">
    <property type="entry name" value="TypA/BipA_C"/>
</dbReference>
<reference evidence="5 6" key="1">
    <citation type="submission" date="2018-05" db="EMBL/GenBank/DDBJ databases">
        <title>Pedobacter paludis sp. nov., isolated from wetland soil.</title>
        <authorList>
            <person name="Zhang Y."/>
            <person name="Wang G."/>
        </authorList>
    </citation>
    <scope>NUCLEOTIDE SEQUENCE [LARGE SCALE GENOMIC DNA]</scope>
    <source>
        <strain evidence="5 6">KCTC22721</strain>
    </source>
</reference>
<dbReference type="Pfam" id="PF03144">
    <property type="entry name" value="GTP_EFTU_D2"/>
    <property type="match status" value="1"/>
</dbReference>
<sequence>MQKIRNIAIIAHVDHGKTTLVDKILHSCSIFRDNEQTGDLILDNNDLERERGITIVSKNVSVQYKDVKINIIDTPGHADFGGEVERVLKMADGVLLLCDAFEGAMPQTRFVTQKALALGLKPIVVVNKVDKENCRPEEVYEQIFELFFNLEATEEQLDFPVIYGSSKQGWMSTDWKVPTTDIFALLDAVVANIPPAPINDGTLQMQITSLDYSSFVGRIAIGRVHRGTIKENQPVTLIKRDGRVVKSRVKELYTFEGLGKIRATEVSSGDICAVVGIDGFDIGDTISDFENPEQLPVISIDEPTMNMLFTINNSPFFGKEGKLVTSQRIKERLYKEMEKNLALKVVETASPDSWLVYGRGILHLSVLIETMRREGYEIQVGQPQVIIKEIDGKKCEPIETLIVDVPAEVSGKVIELVTQRKGELLIMEPKGDLQHLEFEIPARGIIGLRNNVLTATAGEAIMAHRFKAYEPWKGTIPGRLNGVLVSMDKGMTTAYSIDKLQDRGRFFVDPGVDIYEGQILGEHIRDNDLVVNVVKGKALTNMRASGTDDNARIAPAIKFSLEEAMEYIQADEYIEVTPQSMRLRKIFLTEQERKVKGKQFA</sequence>
<comment type="subcellular location">
    <subcellularLocation>
        <location evidence="3">Cytoplasm</location>
    </subcellularLocation>
    <text evidence="3">Binds to ribosomes.</text>
</comment>
<keyword evidence="3" id="KW-0547">Nucleotide-binding</keyword>
<dbReference type="GO" id="GO:0003924">
    <property type="term" value="F:GTPase activity"/>
    <property type="evidence" value="ECO:0007669"/>
    <property type="project" value="UniProtKB-UniRule"/>
</dbReference>
<keyword evidence="3" id="KW-0694">RNA-binding</keyword>
<dbReference type="Pfam" id="PF21018">
    <property type="entry name" value="BipA_C"/>
    <property type="match status" value="1"/>
</dbReference>
<keyword evidence="3" id="KW-0963">Cytoplasm</keyword>
<dbReference type="GO" id="GO:0005829">
    <property type="term" value="C:cytosol"/>
    <property type="evidence" value="ECO:0007669"/>
    <property type="project" value="TreeGrafter"/>
</dbReference>
<dbReference type="Gene3D" id="3.30.70.870">
    <property type="entry name" value="Elongation Factor G (Translational Gtpase), domain 3"/>
    <property type="match status" value="1"/>
</dbReference>
<dbReference type="InterPro" id="IPR035647">
    <property type="entry name" value="EFG_III/V"/>
</dbReference>
<dbReference type="PROSITE" id="PS51722">
    <property type="entry name" value="G_TR_2"/>
    <property type="match status" value="1"/>
</dbReference>
<evidence type="ECO:0000259" key="4">
    <source>
        <dbReference type="PROSITE" id="PS51722"/>
    </source>
</evidence>
<comment type="function">
    <text evidence="3">A 50S ribosomal subunit assembly protein with GTPase activity, required for 50S subunit assembly at low temperatures, may also play a role in translation. Binds GTP and analogs. Binds the 70S ribosome between the 30S and 50S subunits, in a similar position as ribosome-bound EF-G; it contacts a number of ribosomal proteins, both rRNAs and the A-site tRNA.</text>
</comment>
<comment type="similarity">
    <text evidence="3">Belongs to the TRAFAC class translation factor GTPase superfamily. Classic translation factor GTPase family. BipA subfamily.</text>
</comment>
<dbReference type="GO" id="GO:1990904">
    <property type="term" value="C:ribonucleoprotein complex"/>
    <property type="evidence" value="ECO:0007669"/>
    <property type="project" value="TreeGrafter"/>
</dbReference>
<dbReference type="GO" id="GO:0043022">
    <property type="term" value="F:ribosome binding"/>
    <property type="evidence" value="ECO:0007669"/>
    <property type="project" value="UniProtKB-UniRule"/>
</dbReference>
<dbReference type="Gene3D" id="3.30.70.240">
    <property type="match status" value="1"/>
</dbReference>
<organism evidence="5 6">
    <name type="scientific">Pedobacter yonginense</name>
    <dbReference type="NCBI Taxonomy" id="651869"/>
    <lineage>
        <taxon>Bacteria</taxon>
        <taxon>Pseudomonadati</taxon>
        <taxon>Bacteroidota</taxon>
        <taxon>Sphingobacteriia</taxon>
        <taxon>Sphingobacteriales</taxon>
        <taxon>Sphingobacteriaceae</taxon>
        <taxon>Pedobacter</taxon>
    </lineage>
</organism>
<dbReference type="InterPro" id="IPR009000">
    <property type="entry name" value="Transl_B-barrel_sf"/>
</dbReference>
<dbReference type="FunFam" id="3.30.70.240:FF:000002">
    <property type="entry name" value="GTP-binding protein TypA"/>
    <property type="match status" value="1"/>
</dbReference>
<keyword evidence="1 3" id="KW-0342">GTP-binding</keyword>
<dbReference type="PRINTS" id="PR00315">
    <property type="entry name" value="ELONGATNFCT"/>
</dbReference>
<dbReference type="CDD" id="cd03691">
    <property type="entry name" value="BipA_TypA_II"/>
    <property type="match status" value="1"/>
</dbReference>
<dbReference type="OrthoDB" id="9801591at2"/>
<keyword evidence="6" id="KW-1185">Reference proteome</keyword>
<proteinExistence type="inferred from homology"/>
<dbReference type="RefSeq" id="WP_109925882.1">
    <property type="nucleotide sequence ID" value="NZ_QGNZ01000002.1"/>
</dbReference>
<keyword evidence="3" id="KW-0699">rRNA-binding</keyword>
<dbReference type="GO" id="GO:0000027">
    <property type="term" value="P:ribosomal large subunit assembly"/>
    <property type="evidence" value="ECO:0007669"/>
    <property type="project" value="UniProtKB-UniRule"/>
</dbReference>
<dbReference type="InterPro" id="IPR035651">
    <property type="entry name" value="BipA_V"/>
</dbReference>
<dbReference type="InterPro" id="IPR047043">
    <property type="entry name" value="BipA_III"/>
</dbReference>
<feature type="binding site" evidence="3">
    <location>
        <begin position="14"/>
        <end position="19"/>
    </location>
    <ligand>
        <name>GTP</name>
        <dbReference type="ChEBI" id="CHEBI:37565"/>
    </ligand>
</feature>
<dbReference type="GO" id="GO:0005525">
    <property type="term" value="F:GTP binding"/>
    <property type="evidence" value="ECO:0007669"/>
    <property type="project" value="UniProtKB-UniRule"/>
</dbReference>
<dbReference type="Gene3D" id="3.40.50.300">
    <property type="entry name" value="P-loop containing nucleotide triphosphate hydrolases"/>
    <property type="match status" value="1"/>
</dbReference>
<dbReference type="PANTHER" id="PTHR42908:SF8">
    <property type="entry name" value="TR-TYPE G DOMAIN-CONTAINING PROTEIN"/>
    <property type="match status" value="1"/>
</dbReference>
<dbReference type="EMBL" id="QGNZ01000002">
    <property type="protein sequence ID" value="PWS28123.1"/>
    <property type="molecule type" value="Genomic_DNA"/>
</dbReference>
<dbReference type="GO" id="GO:0000049">
    <property type="term" value="F:tRNA binding"/>
    <property type="evidence" value="ECO:0007669"/>
    <property type="project" value="UniProtKB-KW"/>
</dbReference>
<evidence type="ECO:0000313" key="6">
    <source>
        <dbReference type="Proteomes" id="UP000245379"/>
    </source>
</evidence>
<dbReference type="SUPFAM" id="SSF52540">
    <property type="entry name" value="P-loop containing nucleoside triphosphate hydrolases"/>
    <property type="match status" value="1"/>
</dbReference>
<dbReference type="InterPro" id="IPR027417">
    <property type="entry name" value="P-loop_NTPase"/>
</dbReference>
<dbReference type="SMART" id="SM00838">
    <property type="entry name" value="EFG_C"/>
    <property type="match status" value="1"/>
</dbReference>
<keyword evidence="3" id="KW-0820">tRNA-binding</keyword>